<dbReference type="SUPFAM" id="SSF55120">
    <property type="entry name" value="Pseudouridine synthase"/>
    <property type="match status" value="1"/>
</dbReference>
<dbReference type="AlphaFoldDB" id="A0AAU9KXA4"/>
<dbReference type="EMBL" id="CAKKTJ010000201">
    <property type="protein sequence ID" value="CAH0477923.1"/>
    <property type="molecule type" value="Genomic_DNA"/>
</dbReference>
<dbReference type="GO" id="GO:0000455">
    <property type="term" value="P:enzyme-directed rRNA pseudouridine synthesis"/>
    <property type="evidence" value="ECO:0007669"/>
    <property type="project" value="TreeGrafter"/>
</dbReference>
<reference evidence="3 5" key="1">
    <citation type="submission" date="2021-11" db="EMBL/GenBank/DDBJ databases">
        <authorList>
            <person name="Islam A."/>
            <person name="Islam S."/>
            <person name="Flora M.S."/>
            <person name="Rahman M."/>
            <person name="Ziaur R.M."/>
            <person name="Epstein J.H."/>
            <person name="Hassan M."/>
            <person name="Klassen M."/>
            <person name="Woodard K."/>
            <person name="Webb A."/>
            <person name="Webby R.J."/>
            <person name="El Zowalaty M.E."/>
        </authorList>
    </citation>
    <scope>NUCLEOTIDE SEQUENCE</scope>
    <source>
        <strain evidence="4">Pbs1</strain>
        <strain evidence="3">Pbs3</strain>
    </source>
</reference>
<gene>
    <name evidence="4" type="ORF">PBS001_LOCUS4855</name>
    <name evidence="3" type="ORF">PBS003_LOCUS4644</name>
</gene>
<accession>A0AAU9KXA4</accession>
<dbReference type="Gene3D" id="3.30.2350.10">
    <property type="entry name" value="Pseudouridine synthase"/>
    <property type="match status" value="1"/>
</dbReference>
<dbReference type="GO" id="GO:0009982">
    <property type="term" value="F:pseudouridine synthase activity"/>
    <property type="evidence" value="ECO:0007669"/>
    <property type="project" value="InterPro"/>
</dbReference>
<dbReference type="PANTHER" id="PTHR21600:SF87">
    <property type="entry name" value="RNA PSEUDOURIDYLATE SYNTHASE DOMAIN-CONTAINING PROTEIN 1"/>
    <property type="match status" value="1"/>
</dbReference>
<keyword evidence="5" id="KW-1185">Reference proteome</keyword>
<dbReference type="Proteomes" id="UP001160483">
    <property type="component" value="Unassembled WGS sequence"/>
</dbReference>
<evidence type="ECO:0000259" key="2">
    <source>
        <dbReference type="Pfam" id="PF00849"/>
    </source>
</evidence>
<protein>
    <recommendedName>
        <fullName evidence="2">Pseudouridine synthase RsuA/RluA-like domain-containing protein</fullName>
    </recommendedName>
</protein>
<name>A0AAU9KXA4_9STRA</name>
<evidence type="ECO:0000313" key="3">
    <source>
        <dbReference type="EMBL" id="CAH0477923.1"/>
    </source>
</evidence>
<dbReference type="InterPro" id="IPR020103">
    <property type="entry name" value="PsdUridine_synth_cat_dom_sf"/>
</dbReference>
<dbReference type="PANTHER" id="PTHR21600">
    <property type="entry name" value="MITOCHONDRIAL RNA PSEUDOURIDINE SYNTHASE"/>
    <property type="match status" value="1"/>
</dbReference>
<dbReference type="Proteomes" id="UP001158986">
    <property type="component" value="Unassembled WGS sequence"/>
</dbReference>
<comment type="caution">
    <text evidence="3">The sequence shown here is derived from an EMBL/GenBank/DDBJ whole genome shotgun (WGS) entry which is preliminary data.</text>
</comment>
<sequence>MQQHTVVANDLADGPQDKRLQWIQVAARVFPELETVSKAKRARKAGNLLLNGQPLVATLTCAAVNDVLVYLNSEKRTQWAITDNAEDLEAQLLWLQTCKTQGLRQVYECGSLAVVVKPVGIHVKGRGKRTVERALPLLLQGQQSIEAGDRMLPLPHAVHRLDYRVGGLLLVAKTRKMEVELSAQFERHSVTKQYRAILVGDVRETFQALNEKNCTVIDSIELPNALQSICHELQILDDPIDGRTCLTAVRVVSTTRSARYDWISTVDLWPLTGRKHQLRVHTARHGHPIVGDDLYHNTSNIVCQHGSGNKPAVVRGMGLFLFSVGVAFNDLYANRRSFSIGEPHKFARFRHFCNLNWSKLAARQTQDANKQATA</sequence>
<proteinExistence type="inferred from homology"/>
<comment type="similarity">
    <text evidence="1">Belongs to the pseudouridine synthase RluA family.</text>
</comment>
<dbReference type="EMBL" id="CAKLCB010000262">
    <property type="protein sequence ID" value="CAH0518282.1"/>
    <property type="molecule type" value="Genomic_DNA"/>
</dbReference>
<dbReference type="Pfam" id="PF00849">
    <property type="entry name" value="PseudoU_synth_2"/>
    <property type="match status" value="1"/>
</dbReference>
<dbReference type="GO" id="GO:0003723">
    <property type="term" value="F:RNA binding"/>
    <property type="evidence" value="ECO:0007669"/>
    <property type="project" value="InterPro"/>
</dbReference>
<evidence type="ECO:0000313" key="4">
    <source>
        <dbReference type="EMBL" id="CAH0518282.1"/>
    </source>
</evidence>
<evidence type="ECO:0000256" key="1">
    <source>
        <dbReference type="ARBA" id="ARBA00010876"/>
    </source>
</evidence>
<organism evidence="3 6">
    <name type="scientific">Peronospora belbahrii</name>
    <dbReference type="NCBI Taxonomy" id="622444"/>
    <lineage>
        <taxon>Eukaryota</taxon>
        <taxon>Sar</taxon>
        <taxon>Stramenopiles</taxon>
        <taxon>Oomycota</taxon>
        <taxon>Peronosporomycetes</taxon>
        <taxon>Peronosporales</taxon>
        <taxon>Peronosporaceae</taxon>
        <taxon>Peronospora</taxon>
    </lineage>
</organism>
<evidence type="ECO:0000313" key="5">
    <source>
        <dbReference type="Proteomes" id="UP001158986"/>
    </source>
</evidence>
<evidence type="ECO:0000313" key="6">
    <source>
        <dbReference type="Proteomes" id="UP001160483"/>
    </source>
</evidence>
<dbReference type="InterPro" id="IPR050188">
    <property type="entry name" value="RluA_PseudoU_synthase"/>
</dbReference>
<feature type="domain" description="Pseudouridine synthase RsuA/RluA-like" evidence="2">
    <location>
        <begin position="112"/>
        <end position="283"/>
    </location>
</feature>
<dbReference type="InterPro" id="IPR006145">
    <property type="entry name" value="PsdUridine_synth_RsuA/RluA"/>
</dbReference>
<dbReference type="CDD" id="cd02869">
    <property type="entry name" value="PseudoU_synth_RluA_like"/>
    <property type="match status" value="1"/>
</dbReference>